<dbReference type="PANTHER" id="PTHR45138">
    <property type="entry name" value="REGULATORY COMPONENTS OF SENSORY TRANSDUCTION SYSTEM"/>
    <property type="match status" value="1"/>
</dbReference>
<dbReference type="Proteomes" id="UP000568106">
    <property type="component" value="Unassembled WGS sequence"/>
</dbReference>
<sequence>MSFIASIDVGTLLGCQIVLTLVYAIVFFCMKSIYPYLRGAGAVALAFFAATISNILLLLSGSIPAFFSIGLAHCLLLSAFVLFYTGVLHFFKSPRTIRYAWALTYITSALIFYLVLSHDHTRTLSYIIAVSFFLVRGVIALEILRHSTDRIFLKIFAFLMAAYAIFALNRVIFLLIYAAPPNPAQRNFLQTVSVLFSVSFAFLIGLSFLLMLCGDLLTLVKDESERDLLSGVLNRRGIEQRLDTELKRAERGGHNLSIALIDIDHFKTINDYAGHAAGDTALRDVVSAISSRMRAYDSLGRFGGDEFLLIFPNTSSADALIVSSRIKQSVRELSSPGAELSLTISIGLTQAAPGELAGPFLARADKALYNAKNAGRNCCRILLHGTDAEAGSERVILPPSRSNLLQQ</sequence>
<evidence type="ECO:0000313" key="5">
    <source>
        <dbReference type="EMBL" id="MBB5317858.1"/>
    </source>
</evidence>
<keyword evidence="3" id="KW-0812">Transmembrane</keyword>
<evidence type="ECO:0000256" key="2">
    <source>
        <dbReference type="ARBA" id="ARBA00034247"/>
    </source>
</evidence>
<dbReference type="PROSITE" id="PS50887">
    <property type="entry name" value="GGDEF"/>
    <property type="match status" value="1"/>
</dbReference>
<feature type="transmembrane region" description="Helical" evidence="3">
    <location>
        <begin position="65"/>
        <end position="87"/>
    </location>
</feature>
<dbReference type="SMART" id="SM00267">
    <property type="entry name" value="GGDEF"/>
    <property type="match status" value="1"/>
</dbReference>
<comment type="caution">
    <text evidence="5">The sequence shown here is derived from an EMBL/GenBank/DDBJ whole genome shotgun (WGS) entry which is preliminary data.</text>
</comment>
<dbReference type="SUPFAM" id="SSF55073">
    <property type="entry name" value="Nucleotide cyclase"/>
    <property type="match status" value="1"/>
</dbReference>
<feature type="transmembrane region" description="Helical" evidence="3">
    <location>
        <begin position="124"/>
        <end position="144"/>
    </location>
</feature>
<name>A0A7W8IKF5_9BACT</name>
<dbReference type="GO" id="GO:0052621">
    <property type="term" value="F:diguanylate cyclase activity"/>
    <property type="evidence" value="ECO:0007669"/>
    <property type="project" value="UniProtKB-EC"/>
</dbReference>
<dbReference type="Pfam" id="PF00990">
    <property type="entry name" value="GGDEF"/>
    <property type="match status" value="1"/>
</dbReference>
<evidence type="ECO:0000256" key="1">
    <source>
        <dbReference type="ARBA" id="ARBA00012528"/>
    </source>
</evidence>
<feature type="transmembrane region" description="Helical" evidence="3">
    <location>
        <begin position="99"/>
        <end position="118"/>
    </location>
</feature>
<organism evidence="5 6">
    <name type="scientific">Tunturiibacter empetritectus</name>
    <dbReference type="NCBI Taxonomy" id="3069691"/>
    <lineage>
        <taxon>Bacteria</taxon>
        <taxon>Pseudomonadati</taxon>
        <taxon>Acidobacteriota</taxon>
        <taxon>Terriglobia</taxon>
        <taxon>Terriglobales</taxon>
        <taxon>Acidobacteriaceae</taxon>
        <taxon>Tunturiibacter</taxon>
    </lineage>
</organism>
<feature type="transmembrane region" description="Helical" evidence="3">
    <location>
        <begin position="6"/>
        <end position="28"/>
    </location>
</feature>
<feature type="transmembrane region" description="Helical" evidence="3">
    <location>
        <begin position="156"/>
        <end position="178"/>
    </location>
</feature>
<dbReference type="EMBL" id="JACHDY010000003">
    <property type="protein sequence ID" value="MBB5317858.1"/>
    <property type="molecule type" value="Genomic_DNA"/>
</dbReference>
<gene>
    <name evidence="5" type="ORF">HDF09_002544</name>
</gene>
<feature type="transmembrane region" description="Helical" evidence="3">
    <location>
        <begin position="198"/>
        <end position="220"/>
    </location>
</feature>
<dbReference type="FunFam" id="3.30.70.270:FF:000001">
    <property type="entry name" value="Diguanylate cyclase domain protein"/>
    <property type="match status" value="1"/>
</dbReference>
<dbReference type="EC" id="2.7.7.65" evidence="1"/>
<dbReference type="NCBIfam" id="TIGR00254">
    <property type="entry name" value="GGDEF"/>
    <property type="match status" value="1"/>
</dbReference>
<dbReference type="GO" id="GO:0043709">
    <property type="term" value="P:cell adhesion involved in single-species biofilm formation"/>
    <property type="evidence" value="ECO:0007669"/>
    <property type="project" value="TreeGrafter"/>
</dbReference>
<keyword evidence="3" id="KW-1133">Transmembrane helix</keyword>
<dbReference type="GO" id="GO:0005886">
    <property type="term" value="C:plasma membrane"/>
    <property type="evidence" value="ECO:0007669"/>
    <property type="project" value="TreeGrafter"/>
</dbReference>
<evidence type="ECO:0000256" key="3">
    <source>
        <dbReference type="SAM" id="Phobius"/>
    </source>
</evidence>
<dbReference type="InterPro" id="IPR000160">
    <property type="entry name" value="GGDEF_dom"/>
</dbReference>
<reference evidence="5" key="1">
    <citation type="submission" date="2020-08" db="EMBL/GenBank/DDBJ databases">
        <title>Genomic Encyclopedia of Type Strains, Phase IV (KMG-V): Genome sequencing to study the core and pangenomes of soil and plant-associated prokaryotes.</title>
        <authorList>
            <person name="Whitman W."/>
        </authorList>
    </citation>
    <scope>NUCLEOTIDE SEQUENCE [LARGE SCALE GENOMIC DNA]</scope>
    <source>
        <strain evidence="5">M8UP27</strain>
    </source>
</reference>
<feature type="transmembrane region" description="Helical" evidence="3">
    <location>
        <begin position="40"/>
        <end position="59"/>
    </location>
</feature>
<keyword evidence="6" id="KW-1185">Reference proteome</keyword>
<evidence type="ECO:0000259" key="4">
    <source>
        <dbReference type="PROSITE" id="PS50887"/>
    </source>
</evidence>
<accession>A0A7W8IKF5</accession>
<dbReference type="PANTHER" id="PTHR45138:SF9">
    <property type="entry name" value="DIGUANYLATE CYCLASE DGCM-RELATED"/>
    <property type="match status" value="1"/>
</dbReference>
<dbReference type="GO" id="GO:1902201">
    <property type="term" value="P:negative regulation of bacterial-type flagellum-dependent cell motility"/>
    <property type="evidence" value="ECO:0007669"/>
    <property type="project" value="TreeGrafter"/>
</dbReference>
<feature type="domain" description="GGDEF" evidence="4">
    <location>
        <begin position="254"/>
        <end position="384"/>
    </location>
</feature>
<protein>
    <recommendedName>
        <fullName evidence="1">diguanylate cyclase</fullName>
        <ecNumber evidence="1">2.7.7.65</ecNumber>
    </recommendedName>
</protein>
<dbReference type="CDD" id="cd01949">
    <property type="entry name" value="GGDEF"/>
    <property type="match status" value="1"/>
</dbReference>
<keyword evidence="3" id="KW-0472">Membrane</keyword>
<dbReference type="InterPro" id="IPR050469">
    <property type="entry name" value="Diguanylate_Cyclase"/>
</dbReference>
<dbReference type="AlphaFoldDB" id="A0A7W8IKF5"/>
<proteinExistence type="predicted"/>
<dbReference type="Gene3D" id="3.30.70.270">
    <property type="match status" value="1"/>
</dbReference>
<evidence type="ECO:0000313" key="6">
    <source>
        <dbReference type="Proteomes" id="UP000568106"/>
    </source>
</evidence>
<comment type="catalytic activity">
    <reaction evidence="2">
        <text>2 GTP = 3',3'-c-di-GMP + 2 diphosphate</text>
        <dbReference type="Rhea" id="RHEA:24898"/>
        <dbReference type="ChEBI" id="CHEBI:33019"/>
        <dbReference type="ChEBI" id="CHEBI:37565"/>
        <dbReference type="ChEBI" id="CHEBI:58805"/>
        <dbReference type="EC" id="2.7.7.65"/>
    </reaction>
</comment>
<dbReference type="InterPro" id="IPR029787">
    <property type="entry name" value="Nucleotide_cyclase"/>
</dbReference>
<dbReference type="InterPro" id="IPR043128">
    <property type="entry name" value="Rev_trsase/Diguanyl_cyclase"/>
</dbReference>